<protein>
    <recommendedName>
        <fullName evidence="4">Lipoprotein</fullName>
    </recommendedName>
</protein>
<feature type="signal peptide" evidence="1">
    <location>
        <begin position="1"/>
        <end position="23"/>
    </location>
</feature>
<keyword evidence="3" id="KW-1185">Reference proteome</keyword>
<dbReference type="AlphaFoldDB" id="A0A7T3RDK6"/>
<dbReference type="KEGG" id="tper:IWA51_00130"/>
<dbReference type="PROSITE" id="PS51257">
    <property type="entry name" value="PROKAR_LIPOPROTEIN"/>
    <property type="match status" value="1"/>
</dbReference>
<evidence type="ECO:0008006" key="4">
    <source>
        <dbReference type="Google" id="ProtNLM"/>
    </source>
</evidence>
<reference evidence="2 3" key="1">
    <citation type="submission" date="2020-11" db="EMBL/GenBank/DDBJ databases">
        <title>Treponema Peruensis nv. sp., first commensal Treponema isolated from human feces.</title>
        <authorList>
            <person name="Belkhou C."/>
            <person name="Raes J."/>
        </authorList>
    </citation>
    <scope>NUCLEOTIDE SEQUENCE [LARGE SCALE GENOMIC DNA]</scope>
    <source>
        <strain evidence="2 3">RCC2812</strain>
    </source>
</reference>
<dbReference type="RefSeq" id="WP_198442678.1">
    <property type="nucleotide sequence ID" value="NZ_CBCSHE010000007.1"/>
</dbReference>
<evidence type="ECO:0000313" key="2">
    <source>
        <dbReference type="EMBL" id="QQA01080.1"/>
    </source>
</evidence>
<evidence type="ECO:0000256" key="1">
    <source>
        <dbReference type="SAM" id="SignalP"/>
    </source>
</evidence>
<dbReference type="Proteomes" id="UP000595224">
    <property type="component" value="Chromosome"/>
</dbReference>
<evidence type="ECO:0000313" key="3">
    <source>
        <dbReference type="Proteomes" id="UP000595224"/>
    </source>
</evidence>
<organism evidence="2 3">
    <name type="scientific">Treponema peruense</name>
    <dbReference type="NCBI Taxonomy" id="2787628"/>
    <lineage>
        <taxon>Bacteria</taxon>
        <taxon>Pseudomonadati</taxon>
        <taxon>Spirochaetota</taxon>
        <taxon>Spirochaetia</taxon>
        <taxon>Spirochaetales</taxon>
        <taxon>Treponemataceae</taxon>
        <taxon>Treponema</taxon>
    </lineage>
</organism>
<dbReference type="EMBL" id="CP064936">
    <property type="protein sequence ID" value="QQA01080.1"/>
    <property type="molecule type" value="Genomic_DNA"/>
</dbReference>
<keyword evidence="1" id="KW-0732">Signal</keyword>
<name>A0A7T3RDK6_9SPIR</name>
<feature type="chain" id="PRO_5032467517" description="Lipoprotein" evidence="1">
    <location>
        <begin position="24"/>
        <end position="215"/>
    </location>
</feature>
<accession>A0A7T3RDK6</accession>
<proteinExistence type="predicted"/>
<sequence length="215" mass="24510">MKKLIQIILTCLTVLFASCSSMPMENVESVEKGVALEKNWGYVIARVINPDAGKTIPAYNLDGEVSEYIKLNSDVTFENKYRVFGSGKFVNDEAPVQLYFCRIKKGSYYVSQVGTNSVYKPAYFFNVKEGRINYIGDFYIDLVHGGLITLKFGHDWYDLTVKDNFSDLADFDSYLSEYKEYELVNSSSEYKKKPWICPVDRSYVTPNTASQNTAK</sequence>
<gene>
    <name evidence="2" type="ORF">IWA51_00130</name>
</gene>